<gene>
    <name evidence="1" type="ORF">Tci_673695</name>
</gene>
<sequence>MKNNISTQDLIIKEMMESQSETIQTVSALKLSMLKIRDNELWSMRMKQYLTNTDYTLWEVIVNGDAPTTIASVSGGAEAAVPPKTTVEKIARRNEF</sequence>
<organism evidence="1">
    <name type="scientific">Tanacetum cinerariifolium</name>
    <name type="common">Dalmatian daisy</name>
    <name type="synonym">Chrysanthemum cinerariifolium</name>
    <dbReference type="NCBI Taxonomy" id="118510"/>
    <lineage>
        <taxon>Eukaryota</taxon>
        <taxon>Viridiplantae</taxon>
        <taxon>Streptophyta</taxon>
        <taxon>Embryophyta</taxon>
        <taxon>Tracheophyta</taxon>
        <taxon>Spermatophyta</taxon>
        <taxon>Magnoliopsida</taxon>
        <taxon>eudicotyledons</taxon>
        <taxon>Gunneridae</taxon>
        <taxon>Pentapetalae</taxon>
        <taxon>asterids</taxon>
        <taxon>campanulids</taxon>
        <taxon>Asterales</taxon>
        <taxon>Asteraceae</taxon>
        <taxon>Asteroideae</taxon>
        <taxon>Anthemideae</taxon>
        <taxon>Anthemidinae</taxon>
        <taxon>Tanacetum</taxon>
    </lineage>
</organism>
<proteinExistence type="predicted"/>
<evidence type="ECO:0000313" key="1">
    <source>
        <dbReference type="EMBL" id="GFB01724.1"/>
    </source>
</evidence>
<accession>A0A699KQY3</accession>
<name>A0A699KQY3_TANCI</name>
<comment type="caution">
    <text evidence="1">The sequence shown here is derived from an EMBL/GenBank/DDBJ whole genome shotgun (WGS) entry which is preliminary data.</text>
</comment>
<reference evidence="1" key="1">
    <citation type="journal article" date="2019" name="Sci. Rep.">
        <title>Draft genome of Tanacetum cinerariifolium, the natural source of mosquito coil.</title>
        <authorList>
            <person name="Yamashiro T."/>
            <person name="Shiraishi A."/>
            <person name="Satake H."/>
            <person name="Nakayama K."/>
        </authorList>
    </citation>
    <scope>NUCLEOTIDE SEQUENCE</scope>
</reference>
<protein>
    <submittedName>
        <fullName evidence="1">Uncharacterized protein</fullName>
    </submittedName>
</protein>
<dbReference type="AlphaFoldDB" id="A0A699KQY3"/>
<dbReference type="EMBL" id="BKCJ010534336">
    <property type="protein sequence ID" value="GFB01724.1"/>
    <property type="molecule type" value="Genomic_DNA"/>
</dbReference>